<name>A0ABR4FMC7_9EURO</name>
<gene>
    <name evidence="7" type="ORF">BJX66DRAFT_329976</name>
</gene>
<feature type="chain" id="PRO_5045754940" evidence="5">
    <location>
        <begin position="17"/>
        <end position="241"/>
    </location>
</feature>
<evidence type="ECO:0000256" key="3">
    <source>
        <dbReference type="ARBA" id="ARBA00022525"/>
    </source>
</evidence>
<evidence type="ECO:0000256" key="4">
    <source>
        <dbReference type="ARBA" id="ARBA00023157"/>
    </source>
</evidence>
<organism evidence="7 8">
    <name type="scientific">Aspergillus keveii</name>
    <dbReference type="NCBI Taxonomy" id="714993"/>
    <lineage>
        <taxon>Eukaryota</taxon>
        <taxon>Fungi</taxon>
        <taxon>Dikarya</taxon>
        <taxon>Ascomycota</taxon>
        <taxon>Pezizomycotina</taxon>
        <taxon>Eurotiomycetes</taxon>
        <taxon>Eurotiomycetidae</taxon>
        <taxon>Eurotiales</taxon>
        <taxon>Aspergillaceae</taxon>
        <taxon>Aspergillus</taxon>
        <taxon>Aspergillus subgen. Nidulantes</taxon>
    </lineage>
</organism>
<proteinExistence type="predicted"/>
<sequence length="241" mass="25937">MAFPATVFALASFAAGHGFVKNIFINGQDYGGYLVDVYPWTDAPDLIAWSTTATDTGYVDTGHDVICHKGGAPGALSGEVVAGGIVTITWNQWLSDHKGPVINYLASCKGDCASVDPNVLEFFKISEMGYVDGGWATDTLIAQGNSWDVEIPADIKQGGYVLRHEIIALHGAFQLYPQCVNLQVIGGGSANPAGTLGVKLYTGDEPGLNTNIWNGLQDFEFDNASDFYMVHWSCWPTTNFK</sequence>
<keyword evidence="8" id="KW-1185">Reference proteome</keyword>
<dbReference type="PANTHER" id="PTHR33353:SF34">
    <property type="entry name" value="ENDO-BETA-1,4-GLUCANASE D"/>
    <property type="match status" value="1"/>
</dbReference>
<dbReference type="CDD" id="cd21175">
    <property type="entry name" value="LPMO_AA9"/>
    <property type="match status" value="1"/>
</dbReference>
<evidence type="ECO:0000313" key="8">
    <source>
        <dbReference type="Proteomes" id="UP001610563"/>
    </source>
</evidence>
<comment type="caution">
    <text evidence="7">The sequence shown here is derived from an EMBL/GenBank/DDBJ whole genome shotgun (WGS) entry which is preliminary data.</text>
</comment>
<dbReference type="GO" id="GO:0016787">
    <property type="term" value="F:hydrolase activity"/>
    <property type="evidence" value="ECO:0007669"/>
    <property type="project" value="UniProtKB-KW"/>
</dbReference>
<accession>A0ABR4FMC7</accession>
<comment type="subcellular location">
    <subcellularLocation>
        <location evidence="2">Secreted</location>
    </subcellularLocation>
</comment>
<evidence type="ECO:0000313" key="7">
    <source>
        <dbReference type="EMBL" id="KAL2784416.1"/>
    </source>
</evidence>
<keyword evidence="4" id="KW-1015">Disulfide bond</keyword>
<evidence type="ECO:0000256" key="1">
    <source>
        <dbReference type="ARBA" id="ARBA00001973"/>
    </source>
</evidence>
<feature type="domain" description="Auxiliary Activity family 9 catalytic" evidence="6">
    <location>
        <begin position="17"/>
        <end position="215"/>
    </location>
</feature>
<feature type="signal peptide" evidence="5">
    <location>
        <begin position="1"/>
        <end position="16"/>
    </location>
</feature>
<evidence type="ECO:0000256" key="5">
    <source>
        <dbReference type="SAM" id="SignalP"/>
    </source>
</evidence>
<reference evidence="7 8" key="1">
    <citation type="submission" date="2024-07" db="EMBL/GenBank/DDBJ databases">
        <title>Section-level genome sequencing and comparative genomics of Aspergillus sections Usti and Cavernicolus.</title>
        <authorList>
            <consortium name="Lawrence Berkeley National Laboratory"/>
            <person name="Nybo J.L."/>
            <person name="Vesth T.C."/>
            <person name="Theobald S."/>
            <person name="Frisvad J.C."/>
            <person name="Larsen T.O."/>
            <person name="Kjaerboelling I."/>
            <person name="Rothschild-Mancinelli K."/>
            <person name="Lyhne E.K."/>
            <person name="Kogle M.E."/>
            <person name="Barry K."/>
            <person name="Clum A."/>
            <person name="Na H."/>
            <person name="Ledsgaard L."/>
            <person name="Lin J."/>
            <person name="Lipzen A."/>
            <person name="Kuo A."/>
            <person name="Riley R."/>
            <person name="Mondo S."/>
            <person name="Labutti K."/>
            <person name="Haridas S."/>
            <person name="Pangalinan J."/>
            <person name="Salamov A.A."/>
            <person name="Simmons B.A."/>
            <person name="Magnuson J.K."/>
            <person name="Chen J."/>
            <person name="Drula E."/>
            <person name="Henrissat B."/>
            <person name="Wiebenga A."/>
            <person name="Lubbers R.J."/>
            <person name="Gomes A.C."/>
            <person name="Makela M.R."/>
            <person name="Stajich J."/>
            <person name="Grigoriev I.V."/>
            <person name="Mortensen U.H."/>
            <person name="De Vries R.P."/>
            <person name="Baker S.E."/>
            <person name="Andersen M.R."/>
        </authorList>
    </citation>
    <scope>NUCLEOTIDE SEQUENCE [LARGE SCALE GENOMIC DNA]</scope>
    <source>
        <strain evidence="7 8">CBS 209.92</strain>
    </source>
</reference>
<keyword evidence="3" id="KW-0964">Secreted</keyword>
<dbReference type="InterPro" id="IPR005103">
    <property type="entry name" value="AA9_LPMO"/>
</dbReference>
<dbReference type="PANTHER" id="PTHR33353">
    <property type="entry name" value="PUTATIVE (AFU_ORTHOLOGUE AFUA_1G12560)-RELATED"/>
    <property type="match status" value="1"/>
</dbReference>
<comment type="cofactor">
    <cofactor evidence="1">
        <name>Cu(2+)</name>
        <dbReference type="ChEBI" id="CHEBI:29036"/>
    </cofactor>
</comment>
<evidence type="ECO:0000256" key="2">
    <source>
        <dbReference type="ARBA" id="ARBA00004613"/>
    </source>
</evidence>
<dbReference type="InterPro" id="IPR049892">
    <property type="entry name" value="AA9"/>
</dbReference>
<keyword evidence="7" id="KW-0378">Hydrolase</keyword>
<dbReference type="Proteomes" id="UP001610563">
    <property type="component" value="Unassembled WGS sequence"/>
</dbReference>
<protein>
    <submittedName>
        <fullName evidence="7">Glycoside hydrolase</fullName>
    </submittedName>
</protein>
<dbReference type="EMBL" id="JBFTWV010000180">
    <property type="protein sequence ID" value="KAL2784416.1"/>
    <property type="molecule type" value="Genomic_DNA"/>
</dbReference>
<keyword evidence="5" id="KW-0732">Signal</keyword>
<evidence type="ECO:0000259" key="6">
    <source>
        <dbReference type="Pfam" id="PF03443"/>
    </source>
</evidence>
<dbReference type="Pfam" id="PF03443">
    <property type="entry name" value="AA9"/>
    <property type="match status" value="1"/>
</dbReference>
<dbReference type="Gene3D" id="2.70.50.70">
    <property type="match status" value="1"/>
</dbReference>